<comment type="caution">
    <text evidence="11">The sequence shown here is derived from an EMBL/GenBank/DDBJ whole genome shotgun (WGS) entry which is preliminary data.</text>
</comment>
<dbReference type="InterPro" id="IPR050607">
    <property type="entry name" value="NOS"/>
</dbReference>
<dbReference type="GO" id="GO:0005516">
    <property type="term" value="F:calmodulin binding"/>
    <property type="evidence" value="ECO:0007669"/>
    <property type="project" value="UniProtKB-KW"/>
</dbReference>
<keyword evidence="8" id="KW-0560">Oxidoreductase</keyword>
<dbReference type="Gene3D" id="3.90.440.10">
    <property type="entry name" value="Nitric Oxide Synthase,Heme Domain,Chain A domain 2"/>
    <property type="match status" value="1"/>
</dbReference>
<dbReference type="SUPFAM" id="SSF56512">
    <property type="entry name" value="Nitric oxide (NO) synthase oxygenase domain"/>
    <property type="match status" value="1"/>
</dbReference>
<dbReference type="GO" id="GO:0004517">
    <property type="term" value="F:nitric-oxide synthase activity"/>
    <property type="evidence" value="ECO:0007669"/>
    <property type="project" value="UniProtKB-EC"/>
</dbReference>
<dbReference type="PANTHER" id="PTHR43410:SF1">
    <property type="entry name" value="NITRIC OXIDE SYNTHASE"/>
    <property type="match status" value="1"/>
</dbReference>
<sequence>MAGIACPFLDKFANGHHDGGAPDKILPTLSGECKKILQSNMVLAPTGCTAEFCQAGRMIHSDEQRIGESRPLEIVKKEADAFLWQLCQEGVYTESQYRQRCEEVHNSLEASAVYETVWINGSKTVARTAVWTQTSEELLHGLRLSWKNSRKCIMRSHYRELELCDLRHIKTSKGMVKSVIDEAIKAFNNGHIKPTVFAFPPRSNTGTGPMFWSKQLLNFAGYQLDDGSILGDPSNVDITKDIMDLGWVPPSPKSRWDLLPVVAMAENDAPAIAELPDELRNLVSIEHPAYSAQFQKLDLKWYQFPALSRLGFDIGGVQYTAAPFIGWYMDAEIGARNLADSFRYNSLANVAEAIGFDITSYKKRIEYSGIESLDDLPDYEQLVWL</sequence>
<evidence type="ECO:0000256" key="6">
    <source>
        <dbReference type="ARBA" id="ARBA00022723"/>
    </source>
</evidence>
<dbReference type="PANTHER" id="PTHR43410">
    <property type="entry name" value="NITRIC OXIDE SYNTHASE OXYGENASE"/>
    <property type="match status" value="1"/>
</dbReference>
<dbReference type="Gene3D" id="3.90.340.10">
    <property type="entry name" value="Nitric Oxide Synthase, Chain A, domain 1"/>
    <property type="match status" value="1"/>
</dbReference>
<dbReference type="InterPro" id="IPR044940">
    <property type="entry name" value="NOS_dom_2"/>
</dbReference>
<evidence type="ECO:0000256" key="8">
    <source>
        <dbReference type="ARBA" id="ARBA00023002"/>
    </source>
</evidence>
<proteinExistence type="inferred from homology"/>
<dbReference type="InterPro" id="IPR044944">
    <property type="entry name" value="NOS_dom_3"/>
</dbReference>
<dbReference type="InterPro" id="IPR044943">
    <property type="entry name" value="NOS_dom_1"/>
</dbReference>
<keyword evidence="7" id="KW-0112">Calmodulin-binding</keyword>
<feature type="non-terminal residue" evidence="11">
    <location>
        <position position="385"/>
    </location>
</feature>
<comment type="similarity">
    <text evidence="2">Belongs to the NOS family.</text>
</comment>
<keyword evidence="12" id="KW-1185">Reference proteome</keyword>
<keyword evidence="5" id="KW-0288">FMN</keyword>
<organism evidence="11 12">
    <name type="scientific">Elaphomyces granulatus</name>
    <dbReference type="NCBI Taxonomy" id="519963"/>
    <lineage>
        <taxon>Eukaryota</taxon>
        <taxon>Fungi</taxon>
        <taxon>Dikarya</taxon>
        <taxon>Ascomycota</taxon>
        <taxon>Pezizomycotina</taxon>
        <taxon>Eurotiomycetes</taxon>
        <taxon>Eurotiomycetidae</taxon>
        <taxon>Eurotiales</taxon>
        <taxon>Elaphomycetaceae</taxon>
        <taxon>Elaphomyces</taxon>
    </lineage>
</organism>
<name>A0A232LLZ7_9EURO</name>
<comment type="cofactor">
    <cofactor evidence="1">
        <name>FMN</name>
        <dbReference type="ChEBI" id="CHEBI:58210"/>
    </cofactor>
</comment>
<reference evidence="11 12" key="1">
    <citation type="journal article" date="2015" name="Environ. Microbiol.">
        <title>Metagenome sequence of Elaphomyces granulatus from sporocarp tissue reveals Ascomycota ectomycorrhizal fingerprints of genome expansion and a Proteobacteria-rich microbiome.</title>
        <authorList>
            <person name="Quandt C.A."/>
            <person name="Kohler A."/>
            <person name="Hesse C.N."/>
            <person name="Sharpton T.J."/>
            <person name="Martin F."/>
            <person name="Spatafora J.W."/>
        </authorList>
    </citation>
    <scope>NUCLEOTIDE SEQUENCE [LARGE SCALE GENOMIC DNA]</scope>
    <source>
        <strain evidence="11 12">OSC145934</strain>
    </source>
</reference>
<evidence type="ECO:0000256" key="3">
    <source>
        <dbReference type="ARBA" id="ARBA00012989"/>
    </source>
</evidence>
<dbReference type="InterPro" id="IPR004030">
    <property type="entry name" value="NOS_N"/>
</dbReference>
<gene>
    <name evidence="11" type="ORF">Egran_07049</name>
</gene>
<evidence type="ECO:0000259" key="10">
    <source>
        <dbReference type="Pfam" id="PF02898"/>
    </source>
</evidence>
<dbReference type="Proteomes" id="UP000243515">
    <property type="component" value="Unassembled WGS sequence"/>
</dbReference>
<evidence type="ECO:0000256" key="9">
    <source>
        <dbReference type="ARBA" id="ARBA00023004"/>
    </source>
</evidence>
<evidence type="ECO:0000256" key="2">
    <source>
        <dbReference type="ARBA" id="ARBA00006267"/>
    </source>
</evidence>
<keyword evidence="6" id="KW-0479">Metal-binding</keyword>
<feature type="domain" description="Nitric oxide synthase (NOS)" evidence="10">
    <location>
        <begin position="122"/>
        <end position="361"/>
    </location>
</feature>
<dbReference type="GO" id="GO:0006809">
    <property type="term" value="P:nitric oxide biosynthetic process"/>
    <property type="evidence" value="ECO:0007669"/>
    <property type="project" value="InterPro"/>
</dbReference>
<keyword evidence="9" id="KW-0408">Iron</keyword>
<dbReference type="Pfam" id="PF02898">
    <property type="entry name" value="NO_synthase"/>
    <property type="match status" value="1"/>
</dbReference>
<protein>
    <recommendedName>
        <fullName evidence="3">nitric-oxide synthase (NADPH)</fullName>
        <ecNumber evidence="3">1.14.13.39</ecNumber>
    </recommendedName>
</protein>
<dbReference type="InterPro" id="IPR036119">
    <property type="entry name" value="NOS_N_sf"/>
</dbReference>
<dbReference type="Gene3D" id="3.90.1230.10">
    <property type="entry name" value="Nitric Oxide Synthase, Chain A, domain 3"/>
    <property type="match status" value="1"/>
</dbReference>
<evidence type="ECO:0000256" key="7">
    <source>
        <dbReference type="ARBA" id="ARBA00022860"/>
    </source>
</evidence>
<evidence type="ECO:0000256" key="4">
    <source>
        <dbReference type="ARBA" id="ARBA00022617"/>
    </source>
</evidence>
<evidence type="ECO:0000256" key="1">
    <source>
        <dbReference type="ARBA" id="ARBA00001917"/>
    </source>
</evidence>
<accession>A0A232LLZ7</accession>
<dbReference type="EC" id="1.14.13.39" evidence="3"/>
<evidence type="ECO:0000313" key="11">
    <source>
        <dbReference type="EMBL" id="OXV05183.1"/>
    </source>
</evidence>
<evidence type="ECO:0000313" key="12">
    <source>
        <dbReference type="Proteomes" id="UP000243515"/>
    </source>
</evidence>
<evidence type="ECO:0000256" key="5">
    <source>
        <dbReference type="ARBA" id="ARBA00022643"/>
    </source>
</evidence>
<dbReference type="EMBL" id="NPHW01007451">
    <property type="protein sequence ID" value="OXV05183.1"/>
    <property type="molecule type" value="Genomic_DNA"/>
</dbReference>
<dbReference type="AlphaFoldDB" id="A0A232LLZ7"/>
<keyword evidence="5" id="KW-0285">Flavoprotein</keyword>
<dbReference type="GO" id="GO:0046872">
    <property type="term" value="F:metal ion binding"/>
    <property type="evidence" value="ECO:0007669"/>
    <property type="project" value="UniProtKB-KW"/>
</dbReference>
<dbReference type="OrthoDB" id="1856718at2759"/>
<keyword evidence="4" id="KW-0349">Heme</keyword>